<name>A0A1N7MN47_9RHOB</name>
<dbReference type="GO" id="GO:0004222">
    <property type="term" value="F:metalloendopeptidase activity"/>
    <property type="evidence" value="ECO:0007669"/>
    <property type="project" value="TreeGrafter"/>
</dbReference>
<dbReference type="InterPro" id="IPR011055">
    <property type="entry name" value="Dup_hybrid_motif"/>
</dbReference>
<dbReference type="CDD" id="cd12797">
    <property type="entry name" value="M23_peptidase"/>
    <property type="match status" value="1"/>
</dbReference>
<dbReference type="Pfam" id="PF01551">
    <property type="entry name" value="Peptidase_M23"/>
    <property type="match status" value="1"/>
</dbReference>
<reference evidence="3" key="1">
    <citation type="submission" date="2017-01" db="EMBL/GenBank/DDBJ databases">
        <authorList>
            <person name="Varghese N."/>
            <person name="Submissions S."/>
        </authorList>
    </citation>
    <scope>NUCLEOTIDE SEQUENCE [LARGE SCALE GENOMIC DNA]</scope>
    <source>
        <strain evidence="3">DSM 19945</strain>
    </source>
</reference>
<gene>
    <name evidence="2" type="ORF">SAMN05421580_10673</name>
</gene>
<dbReference type="RefSeq" id="WP_175610441.1">
    <property type="nucleotide sequence ID" value="NZ_FTOG01000006.1"/>
</dbReference>
<feature type="domain" description="M23ase beta-sheet core" evidence="1">
    <location>
        <begin position="69"/>
        <end position="184"/>
    </location>
</feature>
<dbReference type="EMBL" id="FTOG01000006">
    <property type="protein sequence ID" value="SIS87576.1"/>
    <property type="molecule type" value="Genomic_DNA"/>
</dbReference>
<organism evidence="2 3">
    <name type="scientific">Rhodobacter aestuarii</name>
    <dbReference type="NCBI Taxonomy" id="453582"/>
    <lineage>
        <taxon>Bacteria</taxon>
        <taxon>Pseudomonadati</taxon>
        <taxon>Pseudomonadota</taxon>
        <taxon>Alphaproteobacteria</taxon>
        <taxon>Rhodobacterales</taxon>
        <taxon>Rhodobacter group</taxon>
        <taxon>Rhodobacter</taxon>
    </lineage>
</organism>
<dbReference type="PANTHER" id="PTHR21666:SF270">
    <property type="entry name" value="MUREIN HYDROLASE ACTIVATOR ENVC"/>
    <property type="match status" value="1"/>
</dbReference>
<keyword evidence="3" id="KW-1185">Reference proteome</keyword>
<protein>
    <submittedName>
        <fullName evidence="2">Peptidase family M23</fullName>
    </submittedName>
</protein>
<accession>A0A1N7MN47</accession>
<dbReference type="SUPFAM" id="SSF51261">
    <property type="entry name" value="Duplicated hybrid motif"/>
    <property type="match status" value="1"/>
</dbReference>
<dbReference type="AlphaFoldDB" id="A0A1N7MN47"/>
<dbReference type="InterPro" id="IPR016047">
    <property type="entry name" value="M23ase_b-sheet_dom"/>
</dbReference>
<dbReference type="PANTHER" id="PTHR21666">
    <property type="entry name" value="PEPTIDASE-RELATED"/>
    <property type="match status" value="1"/>
</dbReference>
<evidence type="ECO:0000259" key="1">
    <source>
        <dbReference type="Pfam" id="PF01551"/>
    </source>
</evidence>
<dbReference type="Gene3D" id="2.70.70.10">
    <property type="entry name" value="Glucose Permease (Domain IIA)"/>
    <property type="match status" value="1"/>
</dbReference>
<dbReference type="STRING" id="453582.SAMN05421580_10673"/>
<evidence type="ECO:0000313" key="2">
    <source>
        <dbReference type="EMBL" id="SIS87576.1"/>
    </source>
</evidence>
<dbReference type="InterPro" id="IPR050570">
    <property type="entry name" value="Cell_wall_metabolism_enzyme"/>
</dbReference>
<evidence type="ECO:0000313" key="3">
    <source>
        <dbReference type="Proteomes" id="UP000186221"/>
    </source>
</evidence>
<sequence>MRPRSGMPGRGLFAVLGLALLPGGARAFGLQLPVDCTLGETCYIQHYVDRDPGPGVRDFGCGTASYDGHDGTDFALPSRAAMRVGVAVLAAAPGRVRGLRDGEADGAYLSGQSVANKECGNGVVIDHADGWQTQYCHLRQGSVSVAVGQEVAAGAPLGLVGLSGLAEFPHLHLSVRHDGEELDPFLPSVADSCTTAPSDSLWQSPVPYVGGGLLRAGLTSAPPDYEAVKDGGESPATFPHDAPALVVWAYGFDSREGDSLTLRITGPAGFAFDHQTVFEKPKALFMRYGGKRAPAGGFTPGVYKAEVILTRDGAELSRQTHLAEILP</sequence>
<proteinExistence type="predicted"/>
<dbReference type="Proteomes" id="UP000186221">
    <property type="component" value="Unassembled WGS sequence"/>
</dbReference>